<proteinExistence type="inferred from homology"/>
<dbReference type="Gene3D" id="1.10.8.60">
    <property type="match status" value="1"/>
</dbReference>
<comment type="function">
    <text evidence="9">DNA polymerase III is a complex, multichain enzyme responsible for most of the replicative synthesis in bacteria. This DNA polymerase also exhibits 3' to 5' exonuclease activity.</text>
</comment>
<evidence type="ECO:0000256" key="8">
    <source>
        <dbReference type="ARBA" id="ARBA00049244"/>
    </source>
</evidence>
<dbReference type="GO" id="GO:0009360">
    <property type="term" value="C:DNA polymerase III complex"/>
    <property type="evidence" value="ECO:0007669"/>
    <property type="project" value="InterPro"/>
</dbReference>
<dbReference type="InterPro" id="IPR024754">
    <property type="entry name" value="DNA_PolC-like_N_II"/>
</dbReference>
<dbReference type="SMART" id="SM00382">
    <property type="entry name" value="AAA"/>
    <property type="match status" value="1"/>
</dbReference>
<gene>
    <name evidence="9" type="primary">dnaX</name>
    <name evidence="12" type="ORF">TM7x_01595</name>
</gene>
<keyword evidence="7 9" id="KW-0239">DNA-directed DNA polymerase</keyword>
<dbReference type="GO" id="GO:0046872">
    <property type="term" value="F:metal ion binding"/>
    <property type="evidence" value="ECO:0007669"/>
    <property type="project" value="UniProtKB-KW"/>
</dbReference>
<dbReference type="Gene3D" id="3.40.50.300">
    <property type="entry name" value="P-loop containing nucleotide triphosphate hydrolases"/>
    <property type="match status" value="1"/>
</dbReference>
<dbReference type="InterPro" id="IPR012763">
    <property type="entry name" value="DNA_pol_III_sug/sutau_N"/>
</dbReference>
<feature type="domain" description="AAA+ ATPase" evidence="11">
    <location>
        <begin position="36"/>
        <end position="164"/>
    </location>
</feature>
<dbReference type="InterPro" id="IPR022754">
    <property type="entry name" value="DNA_pol_III_gamma-3"/>
</dbReference>
<keyword evidence="2 9" id="KW-0235">DNA replication</keyword>
<dbReference type="CDD" id="cd00009">
    <property type="entry name" value="AAA"/>
    <property type="match status" value="1"/>
</dbReference>
<keyword evidence="5" id="KW-0862">Zinc</keyword>
<evidence type="ECO:0000256" key="5">
    <source>
        <dbReference type="ARBA" id="ARBA00022833"/>
    </source>
</evidence>
<dbReference type="GO" id="GO:0005524">
    <property type="term" value="F:ATP binding"/>
    <property type="evidence" value="ECO:0007669"/>
    <property type="project" value="UniProtKB-KW"/>
</dbReference>
<evidence type="ECO:0000256" key="7">
    <source>
        <dbReference type="ARBA" id="ARBA00022932"/>
    </source>
</evidence>
<name>A0A6S4GPN0_9BACT</name>
<dbReference type="SUPFAM" id="SSF52540">
    <property type="entry name" value="P-loop containing nucleoside triphosphate hydrolases"/>
    <property type="match status" value="1"/>
</dbReference>
<evidence type="ECO:0000256" key="10">
    <source>
        <dbReference type="SAM" id="MobiDB-lite"/>
    </source>
</evidence>
<dbReference type="AlphaFoldDB" id="A0A6S4GPN0"/>
<dbReference type="Pfam" id="PF22608">
    <property type="entry name" value="DNAX_ATPase_lid"/>
    <property type="match status" value="1"/>
</dbReference>
<feature type="compositionally biased region" description="Low complexity" evidence="10">
    <location>
        <begin position="341"/>
        <end position="350"/>
    </location>
</feature>
<keyword evidence="9 12" id="KW-0808">Transferase</keyword>
<keyword evidence="4 9" id="KW-0547">Nucleotide-binding</keyword>
<organism evidence="12 13">
    <name type="scientific">Candidatus Nanosynbacter lyticus</name>
    <dbReference type="NCBI Taxonomy" id="2093824"/>
    <lineage>
        <taxon>Bacteria</taxon>
        <taxon>Candidatus Saccharimonadota</taxon>
        <taxon>Candidatus Saccharimonadia</taxon>
        <taxon>Candidatus Nanosynbacterales</taxon>
        <taxon>Candidatus Nanosynbacteraceae</taxon>
        <taxon>Candidatus Nanosynbacter</taxon>
    </lineage>
</organism>
<dbReference type="Pfam" id="PF13177">
    <property type="entry name" value="DNA_pol3_delta2"/>
    <property type="match status" value="1"/>
</dbReference>
<dbReference type="EC" id="2.7.7.7" evidence="9"/>
<dbReference type="PANTHER" id="PTHR11669:SF0">
    <property type="entry name" value="PROTEIN STICHEL-LIKE 2"/>
    <property type="match status" value="1"/>
</dbReference>
<dbReference type="InterPro" id="IPR045085">
    <property type="entry name" value="HLD_clamp_pol_III_gamma_tau"/>
</dbReference>
<comment type="subunit">
    <text evidence="9">DNA polymerase III contains a core (composed of alpha, epsilon and theta chains) that associates with a tau subunit. This core dimerizes to form the POLIII' complex. PolIII' associates with the gamma complex (composed of gamma, delta, delta', psi and chi chains) and with the beta chain to form the complete DNA polymerase III complex.</text>
</comment>
<dbReference type="GO" id="GO:0003887">
    <property type="term" value="F:DNA-directed DNA polymerase activity"/>
    <property type="evidence" value="ECO:0007669"/>
    <property type="project" value="UniProtKB-KW"/>
</dbReference>
<feature type="region of interest" description="Disordered" evidence="10">
    <location>
        <begin position="337"/>
        <end position="377"/>
    </location>
</feature>
<keyword evidence="3" id="KW-0479">Metal-binding</keyword>
<dbReference type="Pfam" id="PF11490">
    <property type="entry name" value="DNA_pol3_a_NII"/>
    <property type="match status" value="1"/>
</dbReference>
<dbReference type="KEGG" id="sox:TM7x_01595"/>
<protein>
    <recommendedName>
        <fullName evidence="9">DNA polymerase III subunit gamma/tau</fullName>
        <ecNumber evidence="9">2.7.7.7</ecNumber>
    </recommendedName>
</protein>
<keyword evidence="9 12" id="KW-0548">Nucleotidyltransferase</keyword>
<evidence type="ECO:0000313" key="12">
    <source>
        <dbReference type="EMBL" id="AJA06425.1"/>
    </source>
</evidence>
<keyword evidence="6 9" id="KW-0067">ATP-binding</keyword>
<dbReference type="InterPro" id="IPR027417">
    <property type="entry name" value="P-loop_NTPase"/>
</dbReference>
<dbReference type="PRINTS" id="PR00300">
    <property type="entry name" value="CLPPROTEASEA"/>
</dbReference>
<dbReference type="InterPro" id="IPR003593">
    <property type="entry name" value="AAA+_ATPase"/>
</dbReference>
<dbReference type="GO" id="GO:0006261">
    <property type="term" value="P:DNA-templated DNA replication"/>
    <property type="evidence" value="ECO:0007669"/>
    <property type="project" value="TreeGrafter"/>
</dbReference>
<accession>A0A6S4GPN0</accession>
<dbReference type="Proteomes" id="UP000030902">
    <property type="component" value="Chromosome"/>
</dbReference>
<reference evidence="12 13" key="1">
    <citation type="journal article" date="2015" name="Proc. Natl. Acad. Sci. U.S.A.">
        <title>Cultivation of a human-associated TM7 phylotype reveals a reduced genome and epibiotic parasitic lifestyle.</title>
        <authorList>
            <person name="He X."/>
            <person name="McLean J.S."/>
            <person name="Edlund A."/>
            <person name="Yooseph S."/>
            <person name="Hall A.P."/>
            <person name="Liu S.Y."/>
            <person name="Dorrestein P.C."/>
            <person name="Esquenazi E."/>
            <person name="Hunter R.C."/>
            <person name="Cheng G."/>
            <person name="Nelson K.E."/>
            <person name="Lux R."/>
            <person name="Shi W."/>
        </authorList>
    </citation>
    <scope>NUCLEOTIDE SEQUENCE [LARGE SCALE GENOMIC DNA]</scope>
    <source>
        <strain evidence="12 13">TM7x</strain>
    </source>
</reference>
<sequence>MSQALYRKYRSRSLDEVLGQDHVTNILRRALEQGKIAHAYLLTGPRGVGKTSVARILAHEINQLPYDEEVSHLDIIEIDAASNNGVDDIRALREKAQVAPVSAPKKIYIIDEVHMLSKPAFNALLKTLEEPPAHVVFILATTDADKLPATILSRVQQFFFRPIPTEIMARQLMNIAEKEGFGIEEGAARLIAERSRGGFRDGISMLDQLSILATPDQPLTSAMVAEYLGLSDTSKLNGLLDLYQTGNNEQILDVFRDLENNGANSVVVSHQLLSIARNKLRQNPNLVKLVQQLIEVDRHPHPDLKLLTIFMNCDSQASKNPITPKKNVAETIVKKQPTISAPAKPTAPAKPVEKPLEKEEKTVEPPKKPTAKPKKTDTPLEIDWDKVVEKAKEKSLGLSSLLQKSQWAFDGEKLTIYAGTAFYKKKLDDAKNRPLIAEIITEETGMELEIDIIGEKKPPEDKKLAKIAELMGGGEEVKLEDI</sequence>
<dbReference type="InterPro" id="IPR050238">
    <property type="entry name" value="DNA_Rep/Repair_Clamp_Loader"/>
</dbReference>
<comment type="similarity">
    <text evidence="1 9">Belongs to the DnaX/STICHEL family.</text>
</comment>
<dbReference type="InterPro" id="IPR001270">
    <property type="entry name" value="ClpA/B"/>
</dbReference>
<evidence type="ECO:0000256" key="1">
    <source>
        <dbReference type="ARBA" id="ARBA00006360"/>
    </source>
</evidence>
<dbReference type="Pfam" id="PF12169">
    <property type="entry name" value="DNA_pol3_gamma3"/>
    <property type="match status" value="1"/>
</dbReference>
<dbReference type="RefSeq" id="WP_052198808.1">
    <property type="nucleotide sequence ID" value="NZ_CP007496.1"/>
</dbReference>
<evidence type="ECO:0000256" key="4">
    <source>
        <dbReference type="ARBA" id="ARBA00022741"/>
    </source>
</evidence>
<dbReference type="EMBL" id="CP007496">
    <property type="protein sequence ID" value="AJA06425.1"/>
    <property type="molecule type" value="Genomic_DNA"/>
</dbReference>
<keyword evidence="13" id="KW-1185">Reference proteome</keyword>
<evidence type="ECO:0000256" key="3">
    <source>
        <dbReference type="ARBA" id="ARBA00022723"/>
    </source>
</evidence>
<feature type="compositionally biased region" description="Basic and acidic residues" evidence="10">
    <location>
        <begin position="351"/>
        <end position="367"/>
    </location>
</feature>
<comment type="catalytic activity">
    <reaction evidence="8 9">
        <text>DNA(n) + a 2'-deoxyribonucleoside 5'-triphosphate = DNA(n+1) + diphosphate</text>
        <dbReference type="Rhea" id="RHEA:22508"/>
        <dbReference type="Rhea" id="RHEA-COMP:17339"/>
        <dbReference type="Rhea" id="RHEA-COMP:17340"/>
        <dbReference type="ChEBI" id="CHEBI:33019"/>
        <dbReference type="ChEBI" id="CHEBI:61560"/>
        <dbReference type="ChEBI" id="CHEBI:173112"/>
        <dbReference type="EC" id="2.7.7.7"/>
    </reaction>
</comment>
<dbReference type="PANTHER" id="PTHR11669">
    <property type="entry name" value="REPLICATION FACTOR C / DNA POLYMERASE III GAMMA-TAU SUBUNIT"/>
    <property type="match status" value="1"/>
</dbReference>
<evidence type="ECO:0000313" key="13">
    <source>
        <dbReference type="Proteomes" id="UP000030902"/>
    </source>
</evidence>
<dbReference type="NCBIfam" id="TIGR02397">
    <property type="entry name" value="dnaX_nterm"/>
    <property type="match status" value="1"/>
</dbReference>
<evidence type="ECO:0000259" key="11">
    <source>
        <dbReference type="SMART" id="SM00382"/>
    </source>
</evidence>
<evidence type="ECO:0000256" key="6">
    <source>
        <dbReference type="ARBA" id="ARBA00022840"/>
    </source>
</evidence>
<evidence type="ECO:0000256" key="2">
    <source>
        <dbReference type="ARBA" id="ARBA00022705"/>
    </source>
</evidence>
<evidence type="ECO:0000256" key="9">
    <source>
        <dbReference type="RuleBase" id="RU364063"/>
    </source>
</evidence>